<evidence type="ECO:0000313" key="8">
    <source>
        <dbReference type="Proteomes" id="UP000835052"/>
    </source>
</evidence>
<feature type="transmembrane region" description="Helical" evidence="4">
    <location>
        <begin position="64"/>
        <end position="84"/>
    </location>
</feature>
<feature type="transmembrane region" description="Helical" evidence="4">
    <location>
        <begin position="317"/>
        <end position="338"/>
    </location>
</feature>
<feature type="domain" description="Major facilitator superfamily (MFS) profile" evidence="6">
    <location>
        <begin position="9"/>
        <end position="437"/>
    </location>
</feature>
<dbReference type="Gene3D" id="3.30.160.60">
    <property type="entry name" value="Classic Zinc Finger"/>
    <property type="match status" value="1"/>
</dbReference>
<reference evidence="7" key="1">
    <citation type="submission" date="2020-10" db="EMBL/GenBank/DDBJ databases">
        <authorList>
            <person name="Kikuchi T."/>
        </authorList>
    </citation>
    <scope>NUCLEOTIDE SEQUENCE</scope>
    <source>
        <strain evidence="7">NKZ352</strain>
    </source>
</reference>
<dbReference type="SUPFAM" id="SSF103473">
    <property type="entry name" value="MFS general substrate transporter"/>
    <property type="match status" value="1"/>
</dbReference>
<dbReference type="GO" id="GO:0008270">
    <property type="term" value="F:zinc ion binding"/>
    <property type="evidence" value="ECO:0007669"/>
    <property type="project" value="UniProtKB-KW"/>
</dbReference>
<feature type="transmembrane region" description="Helical" evidence="4">
    <location>
        <begin position="284"/>
        <end position="305"/>
    </location>
</feature>
<proteinExistence type="predicted"/>
<feature type="transmembrane region" description="Helical" evidence="4">
    <location>
        <begin position="344"/>
        <end position="365"/>
    </location>
</feature>
<dbReference type="GO" id="GO:0016020">
    <property type="term" value="C:membrane"/>
    <property type="evidence" value="ECO:0007669"/>
    <property type="project" value="UniProtKB-SubCell"/>
</dbReference>
<dbReference type="AlphaFoldDB" id="A0A8S1HN48"/>
<evidence type="ECO:0000313" key="7">
    <source>
        <dbReference type="EMBL" id="CAD6196407.1"/>
    </source>
</evidence>
<sequence length="982" mass="109453">MLADHYRYLVVVVGLLCLVSICSNYVVINFTFICMKDDFSAGYYSLSENKTRSVFDYTPDEKKYIIWAVAVGTITGTFPINYFFVRYGAKWPFFLCGILSAVTTSLIPFAATFNYTILLFVRCLQGVSFAADFAAIGMLTVRWAPLSETAIILSVLTCFTSLSSVFTNAASGPLCEEFGWRMAFYMHAVIGTVLFLVWLAVYTDNPHLSTRISKREQRKIQKNKSEQHIKNKDTNVPYKKLLTSPVLLTVWFNAFAEMSVIMFLHTYAPTFFNRVLKFDVAETGYLVAMAVLVQIPMKLVGGFISDKAKCFSEKSKMLFFNTIAVGVVGVLFCILAYIPPSHHFLAVILFSIIFTCLSFNTAGFYKCATLHTRQFAHVVIASIQWMKSVALITGPALVAAVVKDETDVGQWRVVLIALGSLMILANALSFFVFTDKPAPWTSSKVAPVQFESKVAEVEIIGKPRDTLVCMQDFGVHLPVLKHLPAAWPHLNLCVSTRFSMGMCPDEPFVKRQGVFPLAAPFFDRMVTPRKKTIPKKEVTRRQGRVNLIGAACFSVNLLFGSPQLTHTHLLRLSECDDLRPIAELNKEYPGCNQDHPTHQIVMAGAISVAADWSATRRCPADPVVFAVYRKPAITSLQYEEAGKADSPNCTKGGGAEQKPQQLPAQSTRQPPSEPMSISDYWQFLSANPSPVPSYASTSASNEEHDPKVDQLAKIDLGYAAQLTQMQMMWNPMLLQQFLTLFQLQQPICLKPEEIPTKNVESRKRPLAMPDLKKTKLRKIGEDIVTNSPVSGMFIKEESAVPPVEELQKEADLLDETAAYVEVTEESRSKIEEIPNVIGDCVCRLCKVKYEDVFKLAQHRCPRIAHEEYKCPECEKSLFAVTRWLTSYNAARHYLQLLELLDATCVLFQVFSCPANLASHRRWHKPREPAVTTTAACESCGAVFASKKQLKSHVSACHLAVSATPTSVLQNLLSQVIPAVGGC</sequence>
<evidence type="ECO:0000256" key="1">
    <source>
        <dbReference type="ARBA" id="ARBA00004141"/>
    </source>
</evidence>
<dbReference type="PANTHER" id="PTHR45757">
    <property type="entry name" value="PROTEIN CBG23364-RELATED"/>
    <property type="match status" value="1"/>
</dbReference>
<dbReference type="OrthoDB" id="8953942at2759"/>
<accession>A0A8S1HN48</accession>
<evidence type="ECO:0000256" key="2">
    <source>
        <dbReference type="PROSITE-ProRule" id="PRU00042"/>
    </source>
</evidence>
<dbReference type="GO" id="GO:0022857">
    <property type="term" value="F:transmembrane transporter activity"/>
    <property type="evidence" value="ECO:0007669"/>
    <property type="project" value="InterPro"/>
</dbReference>
<dbReference type="InterPro" id="IPR036259">
    <property type="entry name" value="MFS_trans_sf"/>
</dbReference>
<dbReference type="InterPro" id="IPR013087">
    <property type="entry name" value="Znf_C2H2_type"/>
</dbReference>
<keyword evidence="4" id="KW-0812">Transmembrane</keyword>
<feature type="transmembrane region" description="Helical" evidence="4">
    <location>
        <begin position="545"/>
        <end position="564"/>
    </location>
</feature>
<dbReference type="PROSITE" id="PS50157">
    <property type="entry name" value="ZINC_FINGER_C2H2_2"/>
    <property type="match status" value="1"/>
</dbReference>
<organism evidence="7 8">
    <name type="scientific">Caenorhabditis auriculariae</name>
    <dbReference type="NCBI Taxonomy" id="2777116"/>
    <lineage>
        <taxon>Eukaryota</taxon>
        <taxon>Metazoa</taxon>
        <taxon>Ecdysozoa</taxon>
        <taxon>Nematoda</taxon>
        <taxon>Chromadorea</taxon>
        <taxon>Rhabditida</taxon>
        <taxon>Rhabditina</taxon>
        <taxon>Rhabditomorpha</taxon>
        <taxon>Rhabditoidea</taxon>
        <taxon>Rhabditidae</taxon>
        <taxon>Peloderinae</taxon>
        <taxon>Caenorhabditis</taxon>
    </lineage>
</organism>
<dbReference type="PANTHER" id="PTHR45757:SF10">
    <property type="entry name" value="MAJOR FACILITATOR SUPERFAMILY (MFS) PROFILE DOMAIN-CONTAINING PROTEIN"/>
    <property type="match status" value="1"/>
</dbReference>
<dbReference type="EMBL" id="CAJGYM010000072">
    <property type="protein sequence ID" value="CAD6196407.1"/>
    <property type="molecule type" value="Genomic_DNA"/>
</dbReference>
<keyword evidence="2" id="KW-0479">Metal-binding</keyword>
<comment type="caution">
    <text evidence="7">The sequence shown here is derived from an EMBL/GenBank/DDBJ whole genome shotgun (WGS) entry which is preliminary data.</text>
</comment>
<dbReference type="PROSITE" id="PS50850">
    <property type="entry name" value="MFS"/>
    <property type="match status" value="1"/>
</dbReference>
<feature type="transmembrane region" description="Helical" evidence="4">
    <location>
        <begin position="241"/>
        <end position="264"/>
    </location>
</feature>
<dbReference type="Pfam" id="PF07690">
    <property type="entry name" value="MFS_1"/>
    <property type="match status" value="1"/>
</dbReference>
<feature type="transmembrane region" description="Helical" evidence="4">
    <location>
        <begin position="7"/>
        <end position="28"/>
    </location>
</feature>
<keyword evidence="8" id="KW-1185">Reference proteome</keyword>
<keyword evidence="2" id="KW-0863">Zinc-finger</keyword>
<feature type="compositionally biased region" description="Polar residues" evidence="3">
    <location>
        <begin position="658"/>
        <end position="670"/>
    </location>
</feature>
<feature type="region of interest" description="Disordered" evidence="3">
    <location>
        <begin position="639"/>
        <end position="676"/>
    </location>
</feature>
<dbReference type="PROSITE" id="PS00028">
    <property type="entry name" value="ZINC_FINGER_C2H2_1"/>
    <property type="match status" value="1"/>
</dbReference>
<feature type="transmembrane region" description="Helical" evidence="4">
    <location>
        <begin position="413"/>
        <end position="434"/>
    </location>
</feature>
<feature type="transmembrane region" description="Helical" evidence="4">
    <location>
        <begin position="377"/>
        <end position="401"/>
    </location>
</feature>
<dbReference type="InterPro" id="IPR011701">
    <property type="entry name" value="MFS"/>
</dbReference>
<evidence type="ECO:0000256" key="3">
    <source>
        <dbReference type="SAM" id="MobiDB-lite"/>
    </source>
</evidence>
<dbReference type="InterPro" id="IPR020846">
    <property type="entry name" value="MFS_dom"/>
</dbReference>
<name>A0A8S1HN48_9PELO</name>
<gene>
    <name evidence="7" type="ORF">CAUJ_LOCUS12321</name>
</gene>
<evidence type="ECO:0000259" key="6">
    <source>
        <dbReference type="PROSITE" id="PS50850"/>
    </source>
</evidence>
<protein>
    <recommendedName>
        <fullName evidence="9">Major facilitator superfamily (MFS) profile domain-containing protein</fullName>
    </recommendedName>
</protein>
<feature type="transmembrane region" description="Helical" evidence="4">
    <location>
        <begin position="151"/>
        <end position="170"/>
    </location>
</feature>
<feature type="transmembrane region" description="Helical" evidence="4">
    <location>
        <begin position="91"/>
        <end position="111"/>
    </location>
</feature>
<comment type="subcellular location">
    <subcellularLocation>
        <location evidence="1">Membrane</location>
        <topology evidence="1">Multi-pass membrane protein</topology>
    </subcellularLocation>
</comment>
<evidence type="ECO:0000259" key="5">
    <source>
        <dbReference type="PROSITE" id="PS50157"/>
    </source>
</evidence>
<feature type="domain" description="C2H2-type" evidence="5">
    <location>
        <begin position="934"/>
        <end position="957"/>
    </location>
</feature>
<evidence type="ECO:0000256" key="4">
    <source>
        <dbReference type="SAM" id="Phobius"/>
    </source>
</evidence>
<keyword evidence="4" id="KW-0472">Membrane</keyword>
<evidence type="ECO:0008006" key="9">
    <source>
        <dbReference type="Google" id="ProtNLM"/>
    </source>
</evidence>
<feature type="transmembrane region" description="Helical" evidence="4">
    <location>
        <begin position="182"/>
        <end position="202"/>
    </location>
</feature>
<keyword evidence="2" id="KW-0862">Zinc</keyword>
<feature type="transmembrane region" description="Helical" evidence="4">
    <location>
        <begin position="117"/>
        <end position="139"/>
    </location>
</feature>
<dbReference type="Gene3D" id="1.20.1250.20">
    <property type="entry name" value="MFS general substrate transporter like domains"/>
    <property type="match status" value="2"/>
</dbReference>
<keyword evidence="4" id="KW-1133">Transmembrane helix</keyword>
<dbReference type="Proteomes" id="UP000835052">
    <property type="component" value="Unassembled WGS sequence"/>
</dbReference>